<evidence type="ECO:0000256" key="5">
    <source>
        <dbReference type="ARBA" id="ARBA00023163"/>
    </source>
</evidence>
<keyword evidence="6" id="KW-0539">Nucleus</keyword>
<proteinExistence type="predicted"/>
<dbReference type="GO" id="GO:0000981">
    <property type="term" value="F:DNA-binding transcription factor activity, RNA polymerase II-specific"/>
    <property type="evidence" value="ECO:0007669"/>
    <property type="project" value="InterPro"/>
</dbReference>
<feature type="compositionally biased region" description="Pro residues" evidence="8">
    <location>
        <begin position="254"/>
        <end position="267"/>
    </location>
</feature>
<feature type="region of interest" description="Disordered" evidence="8">
    <location>
        <begin position="1"/>
        <end position="51"/>
    </location>
</feature>
<keyword evidence="1" id="KW-0479">Metal-binding</keyword>
<feature type="compositionally biased region" description="Polar residues" evidence="8">
    <location>
        <begin position="181"/>
        <end position="206"/>
    </location>
</feature>
<dbReference type="EMBL" id="SGPM01000302">
    <property type="protein sequence ID" value="THH26868.1"/>
    <property type="molecule type" value="Genomic_DNA"/>
</dbReference>
<keyword evidence="11" id="KW-1185">Reference proteome</keyword>
<sequence>MSTEQPQQTQSKSPNGQSEGQQPPSQAQAALAPTLAPYPPPPFNGHYPPPPGAYPGPFYTYAPVDGSHDPNGQGGMPSGPFLVAAYPPPPPGMMYAFSPPGHMGYPPFPPGMQPGSMPRPKRKQVKMACTNCAGACKRCDEARPCERCIKYGIADSCIDGVRKERKKGVKRGPYKRKSKNSGDNANGTGSQSGENGEAPSASTQPVYSPVPSEYSYPAPYYMPQPYGFPPPPPPPHEGHSSPNGSTSNDGHPPQQRPPPGDPPPYVPLAPSRCTRRTRPTPTRG</sequence>
<evidence type="ECO:0000256" key="1">
    <source>
        <dbReference type="ARBA" id="ARBA00022723"/>
    </source>
</evidence>
<dbReference type="Proteomes" id="UP000308730">
    <property type="component" value="Unassembled WGS sequence"/>
</dbReference>
<keyword evidence="4" id="KW-0238">DNA-binding</keyword>
<evidence type="ECO:0000256" key="4">
    <source>
        <dbReference type="ARBA" id="ARBA00023125"/>
    </source>
</evidence>
<evidence type="ECO:0000256" key="6">
    <source>
        <dbReference type="ARBA" id="ARBA00023242"/>
    </source>
</evidence>
<dbReference type="AlphaFoldDB" id="A0A4S4MNS3"/>
<feature type="region of interest" description="Disordered" evidence="8">
    <location>
        <begin position="160"/>
        <end position="284"/>
    </location>
</feature>
<feature type="domain" description="Zn(2)-C6 fungal-type" evidence="9">
    <location>
        <begin position="128"/>
        <end position="157"/>
    </location>
</feature>
<dbReference type="PANTHER" id="PTHR47659">
    <property type="entry name" value="ZN(II)2CYS6 TRANSCRIPTION FACTOR (EUROFUNG)-RELATED"/>
    <property type="match status" value="1"/>
</dbReference>
<evidence type="ECO:0000256" key="3">
    <source>
        <dbReference type="ARBA" id="ARBA00023015"/>
    </source>
</evidence>
<feature type="compositionally biased region" description="Polar residues" evidence="8">
    <location>
        <begin position="1"/>
        <end position="20"/>
    </location>
</feature>
<dbReference type="PROSITE" id="PS50048">
    <property type="entry name" value="ZN2_CY6_FUNGAL_2"/>
    <property type="match status" value="1"/>
</dbReference>
<evidence type="ECO:0000259" key="9">
    <source>
        <dbReference type="PROSITE" id="PS50048"/>
    </source>
</evidence>
<dbReference type="GO" id="GO:0003677">
    <property type="term" value="F:DNA binding"/>
    <property type="evidence" value="ECO:0007669"/>
    <property type="project" value="UniProtKB-KW"/>
</dbReference>
<dbReference type="PANTHER" id="PTHR47659:SF7">
    <property type="entry name" value="FUNGAL TRANSCRIPTIONAL REGULATORY PROTEIN, N-TERMINAL DOMAIN-CONTAINING PROTEIN"/>
    <property type="match status" value="1"/>
</dbReference>
<dbReference type="OrthoDB" id="5575144at2759"/>
<evidence type="ECO:0000256" key="7">
    <source>
        <dbReference type="ARBA" id="ARBA00040903"/>
    </source>
</evidence>
<evidence type="ECO:0000313" key="10">
    <source>
        <dbReference type="EMBL" id="THH26868.1"/>
    </source>
</evidence>
<accession>A0A4S4MNS3</accession>
<dbReference type="InterPro" id="IPR036864">
    <property type="entry name" value="Zn2-C6_fun-type_DNA-bd_sf"/>
</dbReference>
<organism evidence="10 11">
    <name type="scientific">Antrodiella citrinella</name>
    <dbReference type="NCBI Taxonomy" id="2447956"/>
    <lineage>
        <taxon>Eukaryota</taxon>
        <taxon>Fungi</taxon>
        <taxon>Dikarya</taxon>
        <taxon>Basidiomycota</taxon>
        <taxon>Agaricomycotina</taxon>
        <taxon>Agaricomycetes</taxon>
        <taxon>Polyporales</taxon>
        <taxon>Steccherinaceae</taxon>
        <taxon>Antrodiella</taxon>
    </lineage>
</organism>
<gene>
    <name evidence="10" type="ORF">EUX98_g7316</name>
</gene>
<dbReference type="InterPro" id="IPR001138">
    <property type="entry name" value="Zn2Cys6_DnaBD"/>
</dbReference>
<dbReference type="InterPro" id="IPR050335">
    <property type="entry name" value="ERT1_acuK_gluconeogen_tf"/>
</dbReference>
<dbReference type="Gene3D" id="4.10.240.10">
    <property type="entry name" value="Zn(2)-C6 fungal-type DNA-binding domain"/>
    <property type="match status" value="1"/>
</dbReference>
<dbReference type="GO" id="GO:0008270">
    <property type="term" value="F:zinc ion binding"/>
    <property type="evidence" value="ECO:0007669"/>
    <property type="project" value="InterPro"/>
</dbReference>
<comment type="caution">
    <text evidence="10">The sequence shown here is derived from an EMBL/GenBank/DDBJ whole genome shotgun (WGS) entry which is preliminary data.</text>
</comment>
<reference evidence="10 11" key="1">
    <citation type="submission" date="2019-02" db="EMBL/GenBank/DDBJ databases">
        <title>Genome sequencing of the rare red list fungi Antrodiella citrinella (Flaviporus citrinellus).</title>
        <authorList>
            <person name="Buettner E."/>
            <person name="Kellner H."/>
        </authorList>
    </citation>
    <scope>NUCLEOTIDE SEQUENCE [LARGE SCALE GENOMIC DNA]</scope>
    <source>
        <strain evidence="10 11">DSM 108506</strain>
    </source>
</reference>
<evidence type="ECO:0000256" key="8">
    <source>
        <dbReference type="SAM" id="MobiDB-lite"/>
    </source>
</evidence>
<dbReference type="SMART" id="SM00066">
    <property type="entry name" value="GAL4"/>
    <property type="match status" value="1"/>
</dbReference>
<protein>
    <recommendedName>
        <fullName evidence="7">Transcription activator of gluconeogenesis ERT1</fullName>
    </recommendedName>
</protein>
<feature type="compositionally biased region" description="Pro residues" evidence="8">
    <location>
        <begin position="220"/>
        <end position="235"/>
    </location>
</feature>
<feature type="compositionally biased region" description="Polar residues" evidence="8">
    <location>
        <begin position="240"/>
        <end position="249"/>
    </location>
</feature>
<evidence type="ECO:0000256" key="2">
    <source>
        <dbReference type="ARBA" id="ARBA00022833"/>
    </source>
</evidence>
<keyword evidence="5" id="KW-0804">Transcription</keyword>
<feature type="compositionally biased region" description="Low complexity" evidence="8">
    <location>
        <begin position="21"/>
        <end position="35"/>
    </location>
</feature>
<name>A0A4S4MNS3_9APHY</name>
<feature type="compositionally biased region" description="Basic residues" evidence="8">
    <location>
        <begin position="163"/>
        <end position="179"/>
    </location>
</feature>
<keyword evidence="3" id="KW-0805">Transcription regulation</keyword>
<dbReference type="CDD" id="cd00067">
    <property type="entry name" value="GAL4"/>
    <property type="match status" value="1"/>
</dbReference>
<dbReference type="SUPFAM" id="SSF57701">
    <property type="entry name" value="Zn2/Cys6 DNA-binding domain"/>
    <property type="match status" value="1"/>
</dbReference>
<evidence type="ECO:0000313" key="11">
    <source>
        <dbReference type="Proteomes" id="UP000308730"/>
    </source>
</evidence>
<feature type="compositionally biased region" description="Pro residues" evidence="8">
    <location>
        <begin position="36"/>
        <end position="51"/>
    </location>
</feature>
<keyword evidence="2" id="KW-0862">Zinc</keyword>